<keyword evidence="2" id="KW-0285">Flavoprotein</keyword>
<comment type="cofactor">
    <cofactor evidence="1">
        <name>FAD</name>
        <dbReference type="ChEBI" id="CHEBI:57692"/>
    </cofactor>
</comment>
<comment type="caution">
    <text evidence="6">The sequence shown here is derived from an EMBL/GenBank/DDBJ whole genome shotgun (WGS) entry which is preliminary data.</text>
</comment>
<feature type="domain" description="Flavodoxin-like fold" evidence="5">
    <location>
        <begin position="2"/>
        <end position="98"/>
    </location>
</feature>
<gene>
    <name evidence="6" type="ORF">SMIDD22_01110</name>
</gene>
<dbReference type="InterPro" id="IPR052397">
    <property type="entry name" value="NADPH-QR_MdaB"/>
</dbReference>
<evidence type="ECO:0000256" key="1">
    <source>
        <dbReference type="ARBA" id="ARBA00001974"/>
    </source>
</evidence>
<dbReference type="PANTHER" id="PTHR46305:SF3">
    <property type="entry name" value="NADPH:QUINONE OXIDOREDUCTASE MDAB"/>
    <property type="match status" value="1"/>
</dbReference>
<evidence type="ECO:0000256" key="2">
    <source>
        <dbReference type="ARBA" id="ARBA00022630"/>
    </source>
</evidence>
<accession>A0A139RAX0</accession>
<evidence type="ECO:0000256" key="3">
    <source>
        <dbReference type="ARBA" id="ARBA00022827"/>
    </source>
</evidence>
<reference evidence="6 7" key="1">
    <citation type="submission" date="2016-01" db="EMBL/GenBank/DDBJ databases">
        <title>Highly variable Streptococcus oralis are common among viridans streptococci isolated from primates.</title>
        <authorList>
            <person name="Denapaite D."/>
            <person name="Rieger M."/>
            <person name="Koendgen S."/>
            <person name="Brueckner R."/>
            <person name="Ochigava I."/>
            <person name="Kappeler P."/>
            <person name="Maetz-Rensing K."/>
            <person name="Leendertz F."/>
            <person name="Hakenbeck R."/>
        </authorList>
    </citation>
    <scope>NUCLEOTIDE SEQUENCE [LARGE SCALE GENOMIC DNA]</scope>
    <source>
        <strain evidence="6 7">DD22</strain>
    </source>
</reference>
<dbReference type="PANTHER" id="PTHR46305">
    <property type="match status" value="1"/>
</dbReference>
<name>A0A139RAX0_STRMT</name>
<dbReference type="EMBL" id="LQZD01000294">
    <property type="protein sequence ID" value="KXU11902.1"/>
    <property type="molecule type" value="Genomic_DNA"/>
</dbReference>
<dbReference type="InterPro" id="IPR003680">
    <property type="entry name" value="Flavodoxin_fold"/>
</dbReference>
<dbReference type="AlphaFoldDB" id="A0A139RAX0"/>
<comment type="similarity">
    <text evidence="4">Belongs to the oxidoreductase MdaB family.</text>
</comment>
<evidence type="ECO:0000256" key="4">
    <source>
        <dbReference type="ARBA" id="ARBA00037981"/>
    </source>
</evidence>
<sequence>MYLDNVFEYGQFYSFADKYGTGGLMKGKEYIISSTWNAPEYTFNDSNEFFNGKSVDEILISFHKAMEFCGFTQRETLSFHNVVKKPNFEQYKAKLEQYIDDKINK</sequence>
<evidence type="ECO:0000259" key="5">
    <source>
        <dbReference type="Pfam" id="PF02525"/>
    </source>
</evidence>
<dbReference type="PATRIC" id="fig|28037.238.peg.1329"/>
<dbReference type="Gene3D" id="3.40.50.360">
    <property type="match status" value="1"/>
</dbReference>
<protein>
    <submittedName>
        <fullName evidence="6">Modulator of drug activity B</fullName>
    </submittedName>
</protein>
<organism evidence="6 7">
    <name type="scientific">Streptococcus mitis</name>
    <dbReference type="NCBI Taxonomy" id="28037"/>
    <lineage>
        <taxon>Bacteria</taxon>
        <taxon>Bacillati</taxon>
        <taxon>Bacillota</taxon>
        <taxon>Bacilli</taxon>
        <taxon>Lactobacillales</taxon>
        <taxon>Streptococcaceae</taxon>
        <taxon>Streptococcus</taxon>
        <taxon>Streptococcus mitis group</taxon>
    </lineage>
</organism>
<dbReference type="Proteomes" id="UP000070779">
    <property type="component" value="Unassembled WGS sequence"/>
</dbReference>
<dbReference type="InterPro" id="IPR029039">
    <property type="entry name" value="Flavoprotein-like_sf"/>
</dbReference>
<dbReference type="Pfam" id="PF02525">
    <property type="entry name" value="Flavodoxin_2"/>
    <property type="match status" value="1"/>
</dbReference>
<proteinExistence type="inferred from homology"/>
<evidence type="ECO:0000313" key="6">
    <source>
        <dbReference type="EMBL" id="KXU11902.1"/>
    </source>
</evidence>
<keyword evidence="3" id="KW-0274">FAD</keyword>
<evidence type="ECO:0000313" key="7">
    <source>
        <dbReference type="Proteomes" id="UP000070779"/>
    </source>
</evidence>
<dbReference type="SUPFAM" id="SSF52218">
    <property type="entry name" value="Flavoproteins"/>
    <property type="match status" value="1"/>
</dbReference>